<accession>A0ABY2X4Q5</accession>
<organism evidence="2 3">
    <name type="scientific">Ruegeria sediminis</name>
    <dbReference type="NCBI Taxonomy" id="2583820"/>
    <lineage>
        <taxon>Bacteria</taxon>
        <taxon>Pseudomonadati</taxon>
        <taxon>Pseudomonadota</taxon>
        <taxon>Alphaproteobacteria</taxon>
        <taxon>Rhodobacterales</taxon>
        <taxon>Roseobacteraceae</taxon>
        <taxon>Ruegeria</taxon>
    </lineage>
</organism>
<dbReference type="EMBL" id="VCPD01000001">
    <property type="protein sequence ID" value="TMV10366.1"/>
    <property type="molecule type" value="Genomic_DNA"/>
</dbReference>
<reference evidence="2 3" key="1">
    <citation type="submission" date="2019-05" db="EMBL/GenBank/DDBJ databases">
        <title>Ruegeria sp. nov., isolated from tidal flat.</title>
        <authorList>
            <person name="Kim W."/>
        </authorList>
    </citation>
    <scope>NUCLEOTIDE SEQUENCE [LARGE SCALE GENOMIC DNA]</scope>
    <source>
        <strain evidence="2 3">CAU 1488</strain>
    </source>
</reference>
<evidence type="ECO:0000313" key="3">
    <source>
        <dbReference type="Proteomes" id="UP001193035"/>
    </source>
</evidence>
<keyword evidence="3" id="KW-1185">Reference proteome</keyword>
<feature type="chain" id="PRO_5046288327" description="Transcriptional regulator" evidence="1">
    <location>
        <begin position="21"/>
        <end position="123"/>
    </location>
</feature>
<feature type="signal peptide" evidence="1">
    <location>
        <begin position="1"/>
        <end position="20"/>
    </location>
</feature>
<dbReference type="SUPFAM" id="SSF52833">
    <property type="entry name" value="Thioredoxin-like"/>
    <property type="match status" value="1"/>
</dbReference>
<proteinExistence type="predicted"/>
<sequence length="123" mass="14000">MVRLLFAPIFVIMSLTPALAAELVMVEETGCSWCARWNAEIAPAYPKTREGRFAPLRRVSRHDMPQNLKLQRPVHFTPTFLIVENGSEVGRLEGYPGENFFWPMLERLLIAHTRFGEGNNKGS</sequence>
<dbReference type="RefSeq" id="WP_138840423.1">
    <property type="nucleotide sequence ID" value="NZ_VCPD01000001.1"/>
</dbReference>
<evidence type="ECO:0000256" key="1">
    <source>
        <dbReference type="SAM" id="SignalP"/>
    </source>
</evidence>
<gene>
    <name evidence="2" type="ORF">FGK63_01320</name>
</gene>
<dbReference type="Gene3D" id="3.40.30.10">
    <property type="entry name" value="Glutaredoxin"/>
    <property type="match status" value="1"/>
</dbReference>
<comment type="caution">
    <text evidence="2">The sequence shown here is derived from an EMBL/GenBank/DDBJ whole genome shotgun (WGS) entry which is preliminary data.</text>
</comment>
<protein>
    <recommendedName>
        <fullName evidence="4">Transcriptional regulator</fullName>
    </recommendedName>
</protein>
<dbReference type="InterPro" id="IPR036249">
    <property type="entry name" value="Thioredoxin-like_sf"/>
</dbReference>
<dbReference type="Proteomes" id="UP001193035">
    <property type="component" value="Unassembled WGS sequence"/>
</dbReference>
<evidence type="ECO:0008006" key="4">
    <source>
        <dbReference type="Google" id="ProtNLM"/>
    </source>
</evidence>
<keyword evidence="1" id="KW-0732">Signal</keyword>
<name>A0ABY2X4Q5_9RHOB</name>
<evidence type="ECO:0000313" key="2">
    <source>
        <dbReference type="EMBL" id="TMV10366.1"/>
    </source>
</evidence>